<evidence type="ECO:0000313" key="2">
    <source>
        <dbReference type="Proteomes" id="UP001595616"/>
    </source>
</evidence>
<dbReference type="EMBL" id="JBHRYQ010000001">
    <property type="protein sequence ID" value="MFC3810028.1"/>
    <property type="molecule type" value="Genomic_DNA"/>
</dbReference>
<organism evidence="1 2">
    <name type="scientific">Lacihabitans lacunae</name>
    <dbReference type="NCBI Taxonomy" id="1028214"/>
    <lineage>
        <taxon>Bacteria</taxon>
        <taxon>Pseudomonadati</taxon>
        <taxon>Bacteroidota</taxon>
        <taxon>Cytophagia</taxon>
        <taxon>Cytophagales</taxon>
        <taxon>Leadbetterellaceae</taxon>
        <taxon>Lacihabitans</taxon>
    </lineage>
</organism>
<reference evidence="2" key="1">
    <citation type="journal article" date="2019" name="Int. J. Syst. Evol. Microbiol.">
        <title>The Global Catalogue of Microorganisms (GCM) 10K type strain sequencing project: providing services to taxonomists for standard genome sequencing and annotation.</title>
        <authorList>
            <consortium name="The Broad Institute Genomics Platform"/>
            <consortium name="The Broad Institute Genome Sequencing Center for Infectious Disease"/>
            <person name="Wu L."/>
            <person name="Ma J."/>
        </authorList>
    </citation>
    <scope>NUCLEOTIDE SEQUENCE [LARGE SCALE GENOMIC DNA]</scope>
    <source>
        <strain evidence="2">CECT 7956</strain>
    </source>
</reference>
<evidence type="ECO:0008006" key="3">
    <source>
        <dbReference type="Google" id="ProtNLM"/>
    </source>
</evidence>
<keyword evidence="2" id="KW-1185">Reference proteome</keyword>
<accession>A0ABV7YVU9</accession>
<protein>
    <recommendedName>
        <fullName evidence="3">Outer membrane protein beta-barrel domain-containing protein</fullName>
    </recommendedName>
</protein>
<evidence type="ECO:0000313" key="1">
    <source>
        <dbReference type="EMBL" id="MFC3810028.1"/>
    </source>
</evidence>
<comment type="caution">
    <text evidence="1">The sequence shown here is derived from an EMBL/GenBank/DDBJ whole genome shotgun (WGS) entry which is preliminary data.</text>
</comment>
<dbReference type="RefSeq" id="WP_379835782.1">
    <property type="nucleotide sequence ID" value="NZ_JBHRYQ010000001.1"/>
</dbReference>
<gene>
    <name evidence="1" type="ORF">ACFOOI_05140</name>
</gene>
<proteinExistence type="predicted"/>
<dbReference type="Proteomes" id="UP001595616">
    <property type="component" value="Unassembled WGS sequence"/>
</dbReference>
<sequence>MKSELYMKIFRILIVLTLVSITSFSQKNAGIEEIDATEKTLRDPVTFTHVPFLLLKITPSAMLGYNNVFQYGGEIVPPFGKFSFSFDYGKGKGSQNVSKYIRQNQSGNQNKMIRGEIRMYFSDWYPFYVLDKKPFGRYYAIEYAQSQSDKDLQMATGVGGAFLPSFAKFNQVKYSEKTQAVHLKIGKHIHIHRYLFLDVFAGAGLGKFSSDAPQDLEADSMPLHYSFLTNKNLRNPGTSGYYLSTTAGFRLALPL</sequence>
<name>A0ABV7YVU9_9BACT</name>